<dbReference type="HOGENOM" id="CLU_3298716_0_0_6"/>
<evidence type="ECO:0000313" key="1">
    <source>
        <dbReference type="EMBL" id="CBJ79613.1"/>
    </source>
</evidence>
<dbReference type="Proteomes" id="UP000002045">
    <property type="component" value="Chromosome"/>
</dbReference>
<organism evidence="1 2">
    <name type="scientific">Xenorhabdus bovienii (strain SS-2004)</name>
    <name type="common">Xenorhabdus nematophila subsp. bovienii</name>
    <dbReference type="NCBI Taxonomy" id="406818"/>
    <lineage>
        <taxon>Bacteria</taxon>
        <taxon>Pseudomonadati</taxon>
        <taxon>Pseudomonadota</taxon>
        <taxon>Gammaproteobacteria</taxon>
        <taxon>Enterobacterales</taxon>
        <taxon>Morganellaceae</taxon>
        <taxon>Xenorhabdus</taxon>
    </lineage>
</organism>
<name>D3UWA4_XENBS</name>
<sequence length="40" mass="5163">MKSILAEKSEARNGFYYQFKKRRFYFFRCFNDFFMTKRLF</sequence>
<dbReference type="EMBL" id="FN667741">
    <property type="protein sequence ID" value="CBJ79613.1"/>
    <property type="molecule type" value="Genomic_DNA"/>
</dbReference>
<protein>
    <submittedName>
        <fullName evidence="1">Uncharacterized protein</fullName>
    </submittedName>
</protein>
<evidence type="ECO:0000313" key="2">
    <source>
        <dbReference type="Proteomes" id="UP000002045"/>
    </source>
</evidence>
<gene>
    <name evidence="1" type="ordered locus">XBJ1_0464</name>
</gene>
<reference evidence="1" key="1">
    <citation type="journal article" date="2011" name="PLoS ONE">
        <title>The entomopathogenic bacterial endosymbionts xenorhabdus and photorhabdus: convergent lifestyles from divergent genomes.</title>
        <authorList>
            <person name="Chaston J.M."/>
            <person name="Suen G."/>
            <person name="Tucker S.L."/>
            <person name="Andersen A.W."/>
            <person name="Bhasin A."/>
            <person name="Bode E."/>
            <person name="Bode H.B."/>
            <person name="Brachmann A.O."/>
            <person name="Cowles C.E."/>
            <person name="Cowles K.N."/>
            <person name="Darby C."/>
            <person name="de Leon L."/>
            <person name="Drace K."/>
            <person name="Du Z."/>
            <person name="Givaudan A."/>
            <person name="Herbert Tran E.E."/>
            <person name="Jewell K.A."/>
            <person name="Knack J.J."/>
            <person name="Krasomil-Osterfeld K.C."/>
            <person name="Kukor R."/>
            <person name="Lanois A."/>
            <person name="Latreille P."/>
            <person name="Leimgruber N.K."/>
            <person name="Lipke C.M."/>
            <person name="Liu R."/>
            <person name="Lu X."/>
            <person name="Martens E.C."/>
            <person name="Marri P.R."/>
            <person name="Medigue C."/>
            <person name="Menard M.L."/>
            <person name="Miller N.M."/>
            <person name="Morales-Soto N."/>
            <person name="Norton S."/>
            <person name="Ogier J.C."/>
            <person name="Orchard S.S."/>
            <person name="Park D."/>
            <person name="Park Y."/>
            <person name="Qurollo B.A."/>
            <person name="Sugar D.R."/>
            <person name="Richards G.R."/>
            <person name="Rouy Z."/>
            <person name="Slominski B."/>
            <person name="Slominski K."/>
            <person name="Snyder H."/>
            <person name="Tjaden B.C."/>
            <person name="van der Hoeven R."/>
            <person name="Welch R.D."/>
            <person name="Wheeler C."/>
            <person name="Xiang B."/>
            <person name="Barbazuk B."/>
            <person name="Gaudriault S."/>
            <person name="Goodner B."/>
            <person name="Slater S.C."/>
            <person name="Forst S."/>
            <person name="Goldman B.S."/>
            <person name="Goodrich-Blair H."/>
        </authorList>
    </citation>
    <scope>NUCLEOTIDE SEQUENCE [LARGE SCALE GENOMIC DNA]</scope>
    <source>
        <strain evidence="1">SS-2004</strain>
    </source>
</reference>
<dbReference type="AlphaFoldDB" id="D3UWA4"/>
<proteinExistence type="predicted"/>
<accession>D3UWA4</accession>
<dbReference type="KEGG" id="xbo:XBJ1_0464"/>